<evidence type="ECO:0000313" key="8">
    <source>
        <dbReference type="Proteomes" id="UP000198510"/>
    </source>
</evidence>
<evidence type="ECO:0000259" key="6">
    <source>
        <dbReference type="PROSITE" id="PS51007"/>
    </source>
</evidence>
<dbReference type="Proteomes" id="UP000198510">
    <property type="component" value="Unassembled WGS sequence"/>
</dbReference>
<feature type="chain" id="PRO_5011609466" evidence="5">
    <location>
        <begin position="22"/>
        <end position="328"/>
    </location>
</feature>
<dbReference type="RefSeq" id="WP_089681914.1">
    <property type="nucleotide sequence ID" value="NZ_FNFO01000004.1"/>
</dbReference>
<dbReference type="PANTHER" id="PTHR35008">
    <property type="entry name" value="BLL4482 PROTEIN-RELATED"/>
    <property type="match status" value="1"/>
</dbReference>
<dbReference type="EMBL" id="FNFO01000004">
    <property type="protein sequence ID" value="SDK99745.1"/>
    <property type="molecule type" value="Genomic_DNA"/>
</dbReference>
<dbReference type="OrthoDB" id="9809720at2"/>
<dbReference type="AlphaFoldDB" id="A0A1G9GGU2"/>
<name>A0A1G9GGU2_9BACT</name>
<evidence type="ECO:0000256" key="1">
    <source>
        <dbReference type="ARBA" id="ARBA00022617"/>
    </source>
</evidence>
<evidence type="ECO:0000256" key="2">
    <source>
        <dbReference type="ARBA" id="ARBA00022723"/>
    </source>
</evidence>
<accession>A0A1G9GGU2</accession>
<dbReference type="GO" id="GO:0046872">
    <property type="term" value="F:metal ion binding"/>
    <property type="evidence" value="ECO:0007669"/>
    <property type="project" value="UniProtKB-KW"/>
</dbReference>
<keyword evidence="3 4" id="KW-0408">Iron</keyword>
<feature type="domain" description="Cytochrome c" evidence="6">
    <location>
        <begin position="49"/>
        <end position="159"/>
    </location>
</feature>
<feature type="signal peptide" evidence="5">
    <location>
        <begin position="1"/>
        <end position="21"/>
    </location>
</feature>
<dbReference type="Gene3D" id="1.10.760.10">
    <property type="entry name" value="Cytochrome c-like domain"/>
    <property type="match status" value="2"/>
</dbReference>
<keyword evidence="5" id="KW-0732">Signal</keyword>
<dbReference type="InterPro" id="IPR036909">
    <property type="entry name" value="Cyt_c-like_dom_sf"/>
</dbReference>
<dbReference type="Pfam" id="PF00034">
    <property type="entry name" value="Cytochrom_C"/>
    <property type="match status" value="1"/>
</dbReference>
<dbReference type="PANTHER" id="PTHR35008:SF8">
    <property type="entry name" value="ALCOHOL DEHYDROGENASE CYTOCHROME C SUBUNIT"/>
    <property type="match status" value="1"/>
</dbReference>
<evidence type="ECO:0000256" key="4">
    <source>
        <dbReference type="PROSITE-ProRule" id="PRU00433"/>
    </source>
</evidence>
<sequence length="328" mass="35754">MKPLVKKILLGTLAVPCLALAGFVGTAQLRWDRTFEAPYPEIRASSDSAVVARGSYLVNGPAHCSYCHTTTDQWPALDSGAVLPLTGGNRFVLPVGTFITPNLTPDVETGIGRRSDAELARMLRHSVRADGRAALPFMPFQNMSDDDLTAIISYLRSREPVRHEVPNHDLTMMGKGLMAFLIEPQGPEGTPPQTSPAQAPTIARGKYLANSVANCAGCHTKRSPMDGSAIGEPFAGGMVMEDEKNPDKIFVTPNLTPDAATGRIAHWTEEQFVARFRVPRKAFEGSHMPWMAFRRMSDDDVRAIYRYLNSLSPVANATGPSYQDKPAD</sequence>
<dbReference type="GO" id="GO:0020037">
    <property type="term" value="F:heme binding"/>
    <property type="evidence" value="ECO:0007669"/>
    <property type="project" value="InterPro"/>
</dbReference>
<dbReference type="InterPro" id="IPR051459">
    <property type="entry name" value="Cytochrome_c-type_DH"/>
</dbReference>
<gene>
    <name evidence="7" type="ORF">SAMN05421823_10498</name>
</gene>
<keyword evidence="1 4" id="KW-0349">Heme</keyword>
<proteinExistence type="predicted"/>
<reference evidence="7 8" key="1">
    <citation type="submission" date="2016-10" db="EMBL/GenBank/DDBJ databases">
        <authorList>
            <person name="de Groot N.N."/>
        </authorList>
    </citation>
    <scope>NUCLEOTIDE SEQUENCE [LARGE SCALE GENOMIC DNA]</scope>
    <source>
        <strain evidence="7 8">DSM 25186</strain>
    </source>
</reference>
<dbReference type="InterPro" id="IPR009056">
    <property type="entry name" value="Cyt_c-like_dom"/>
</dbReference>
<protein>
    <submittedName>
        <fullName evidence="7">Cytochrome c, mono-and diheme variants</fullName>
    </submittedName>
</protein>
<evidence type="ECO:0000256" key="3">
    <source>
        <dbReference type="ARBA" id="ARBA00023004"/>
    </source>
</evidence>
<keyword evidence="8" id="KW-1185">Reference proteome</keyword>
<evidence type="ECO:0000313" key="7">
    <source>
        <dbReference type="EMBL" id="SDK99745.1"/>
    </source>
</evidence>
<organism evidence="7 8">
    <name type="scientific">Catalinimonas alkaloidigena</name>
    <dbReference type="NCBI Taxonomy" id="1075417"/>
    <lineage>
        <taxon>Bacteria</taxon>
        <taxon>Pseudomonadati</taxon>
        <taxon>Bacteroidota</taxon>
        <taxon>Cytophagia</taxon>
        <taxon>Cytophagales</taxon>
        <taxon>Catalimonadaceae</taxon>
        <taxon>Catalinimonas</taxon>
    </lineage>
</organism>
<dbReference type="SUPFAM" id="SSF46626">
    <property type="entry name" value="Cytochrome c"/>
    <property type="match status" value="2"/>
</dbReference>
<evidence type="ECO:0000256" key="5">
    <source>
        <dbReference type="SAM" id="SignalP"/>
    </source>
</evidence>
<dbReference type="PROSITE" id="PS51007">
    <property type="entry name" value="CYTC"/>
    <property type="match status" value="2"/>
</dbReference>
<dbReference type="STRING" id="1075417.SAMN05421823_10498"/>
<dbReference type="GO" id="GO:0009055">
    <property type="term" value="F:electron transfer activity"/>
    <property type="evidence" value="ECO:0007669"/>
    <property type="project" value="InterPro"/>
</dbReference>
<feature type="domain" description="Cytochrome c" evidence="6">
    <location>
        <begin position="200"/>
        <end position="312"/>
    </location>
</feature>
<keyword evidence="2 4" id="KW-0479">Metal-binding</keyword>